<dbReference type="VEuPathDB" id="FungiDB:PAAG_00067"/>
<dbReference type="RefSeq" id="XP_015700227.1">
    <property type="nucleotide sequence ID" value="XM_015843892.1"/>
</dbReference>
<gene>
    <name evidence="1" type="ORF">PAAG_00067</name>
</gene>
<sequence>MKYIKNGIWEIGHRRLRPARFKVELPSYPNIAGNSLLQEPPPSPSLPLPLPLPVKPTRSTLPASRNQPRSAPIQFTIYKSMPHTLSTFFIVCSYQLASLWVNCTSNSGSLSAAPAEPSGNLYSSHADPVLQPVRPHARGVGVGSEASVDPTRVPGGESERVIADVLSERARVVQGLVCRAGEVGSIFETPRVRVTTYEMARRLWMGMGATDLPYWDGRRQMVESGIYCSALHVSEGVRV</sequence>
<dbReference type="AlphaFoldDB" id="C1GNH2"/>
<dbReference type="EMBL" id="KN293992">
    <property type="protein sequence ID" value="EEH35744.2"/>
    <property type="molecule type" value="Genomic_DNA"/>
</dbReference>
<evidence type="ECO:0000313" key="1">
    <source>
        <dbReference type="EMBL" id="EEH35744.2"/>
    </source>
</evidence>
<accession>C1GNH2</accession>
<dbReference type="GeneID" id="9101014"/>
<dbReference type="OrthoDB" id="4185807at2759"/>
<proteinExistence type="predicted"/>
<dbReference type="HOGENOM" id="CLU_1161460_0_0_1"/>
<dbReference type="Proteomes" id="UP000002059">
    <property type="component" value="Partially assembled WGS sequence"/>
</dbReference>
<evidence type="ECO:0000313" key="2">
    <source>
        <dbReference type="Proteomes" id="UP000002059"/>
    </source>
</evidence>
<dbReference type="STRING" id="502779.C1GNH2"/>
<keyword evidence="2" id="KW-1185">Reference proteome</keyword>
<reference evidence="1 2" key="1">
    <citation type="journal article" date="2011" name="PLoS Genet.">
        <title>Comparative genomic analysis of human fungal pathogens causing paracoccidioidomycosis.</title>
        <authorList>
            <person name="Desjardins C.A."/>
            <person name="Champion M.D."/>
            <person name="Holder J.W."/>
            <person name="Muszewska A."/>
            <person name="Goldberg J."/>
            <person name="Bailao A.M."/>
            <person name="Brigido M.M."/>
            <person name="Ferreira M.E."/>
            <person name="Garcia A.M."/>
            <person name="Grynberg M."/>
            <person name="Gujja S."/>
            <person name="Heiman D.I."/>
            <person name="Henn M.R."/>
            <person name="Kodira C.D."/>
            <person name="Leon-Narvaez H."/>
            <person name="Longo L.V."/>
            <person name="Ma L.J."/>
            <person name="Malavazi I."/>
            <person name="Matsuo A.L."/>
            <person name="Morais F.V."/>
            <person name="Pereira M."/>
            <person name="Rodriguez-Brito S."/>
            <person name="Sakthikumar S."/>
            <person name="Salem-Izacc S.M."/>
            <person name="Sykes S.M."/>
            <person name="Teixeira M.M."/>
            <person name="Vallejo M.C."/>
            <person name="Walter M.E."/>
            <person name="Yandava C."/>
            <person name="Young S."/>
            <person name="Zeng Q."/>
            <person name="Zucker J."/>
            <person name="Felipe M.S."/>
            <person name="Goldman G.H."/>
            <person name="Haas B.J."/>
            <person name="McEwen J.G."/>
            <person name="Nino-Vega G."/>
            <person name="Puccia R."/>
            <person name="San-Blas G."/>
            <person name="Soares C.M."/>
            <person name="Birren B.W."/>
            <person name="Cuomo C.A."/>
        </authorList>
    </citation>
    <scope>NUCLEOTIDE SEQUENCE [LARGE SCALE GENOMIC DNA]</scope>
    <source>
        <strain evidence="2">ATCC MYA-826 / Pb01</strain>
    </source>
</reference>
<name>C1GNH2_PARBA</name>
<protein>
    <submittedName>
        <fullName evidence="1">Uncharacterized protein</fullName>
    </submittedName>
</protein>
<organism evidence="1 2">
    <name type="scientific">Paracoccidioides lutzii (strain ATCC MYA-826 / Pb01)</name>
    <name type="common">Paracoccidioides brasiliensis</name>
    <dbReference type="NCBI Taxonomy" id="502779"/>
    <lineage>
        <taxon>Eukaryota</taxon>
        <taxon>Fungi</taxon>
        <taxon>Dikarya</taxon>
        <taxon>Ascomycota</taxon>
        <taxon>Pezizomycotina</taxon>
        <taxon>Eurotiomycetes</taxon>
        <taxon>Eurotiomycetidae</taxon>
        <taxon>Onygenales</taxon>
        <taxon>Ajellomycetaceae</taxon>
        <taxon>Paracoccidioides</taxon>
    </lineage>
</organism>
<dbReference type="KEGG" id="pbl:PAAG_00067"/>